<keyword evidence="2 6" id="KW-0812">Transmembrane</keyword>
<evidence type="ECO:0000313" key="9">
    <source>
        <dbReference type="Proteomes" id="UP000198287"/>
    </source>
</evidence>
<feature type="transmembrane region" description="Helical" evidence="6">
    <location>
        <begin position="530"/>
        <end position="550"/>
    </location>
</feature>
<dbReference type="PANTHER" id="PTHR24064">
    <property type="entry name" value="SOLUTE CARRIER FAMILY 22 MEMBER"/>
    <property type="match status" value="1"/>
</dbReference>
<keyword evidence="3 6" id="KW-1133">Transmembrane helix</keyword>
<accession>A0A226DZW0</accession>
<evidence type="ECO:0000256" key="6">
    <source>
        <dbReference type="SAM" id="Phobius"/>
    </source>
</evidence>
<feature type="transmembrane region" description="Helical" evidence="6">
    <location>
        <begin position="451"/>
        <end position="475"/>
    </location>
</feature>
<dbReference type="InterPro" id="IPR005828">
    <property type="entry name" value="MFS_sugar_transport-like"/>
</dbReference>
<evidence type="ECO:0000256" key="2">
    <source>
        <dbReference type="ARBA" id="ARBA00022692"/>
    </source>
</evidence>
<dbReference type="SUPFAM" id="SSF103473">
    <property type="entry name" value="MFS general substrate transporter"/>
    <property type="match status" value="1"/>
</dbReference>
<dbReference type="Proteomes" id="UP000198287">
    <property type="component" value="Unassembled WGS sequence"/>
</dbReference>
<proteinExistence type="predicted"/>
<dbReference type="PROSITE" id="PS50850">
    <property type="entry name" value="MFS"/>
    <property type="match status" value="1"/>
</dbReference>
<keyword evidence="4 6" id="KW-0472">Membrane</keyword>
<evidence type="ECO:0000256" key="1">
    <source>
        <dbReference type="ARBA" id="ARBA00004141"/>
    </source>
</evidence>
<dbReference type="Pfam" id="PF00083">
    <property type="entry name" value="Sugar_tr"/>
    <property type="match status" value="1"/>
</dbReference>
<evidence type="ECO:0000259" key="7">
    <source>
        <dbReference type="PROSITE" id="PS50850"/>
    </source>
</evidence>
<dbReference type="EMBL" id="LNIX01000008">
    <property type="protein sequence ID" value="OXA50833.1"/>
    <property type="molecule type" value="Genomic_DNA"/>
</dbReference>
<dbReference type="AlphaFoldDB" id="A0A226DZW0"/>
<evidence type="ECO:0000313" key="8">
    <source>
        <dbReference type="EMBL" id="OXA50833.1"/>
    </source>
</evidence>
<reference evidence="8 9" key="1">
    <citation type="submission" date="2015-12" db="EMBL/GenBank/DDBJ databases">
        <title>The genome of Folsomia candida.</title>
        <authorList>
            <person name="Faddeeva A."/>
            <person name="Derks M.F."/>
            <person name="Anvar Y."/>
            <person name="Smit S."/>
            <person name="Van Straalen N."/>
            <person name="Roelofs D."/>
        </authorList>
    </citation>
    <scope>NUCLEOTIDE SEQUENCE [LARGE SCALE GENOMIC DNA]</scope>
    <source>
        <strain evidence="8 9">VU population</strain>
        <tissue evidence="8">Whole body</tissue>
    </source>
</reference>
<feature type="transmembrane region" description="Helical" evidence="6">
    <location>
        <begin position="247"/>
        <end position="269"/>
    </location>
</feature>
<name>A0A226DZW0_FOLCA</name>
<dbReference type="GO" id="GO:0016020">
    <property type="term" value="C:membrane"/>
    <property type="evidence" value="ECO:0007669"/>
    <property type="project" value="UniProtKB-SubCell"/>
</dbReference>
<feature type="transmembrane region" description="Helical" evidence="6">
    <location>
        <begin position="495"/>
        <end position="518"/>
    </location>
</feature>
<feature type="domain" description="Major facilitator superfamily (MFS) profile" evidence="7">
    <location>
        <begin position="105"/>
        <end position="584"/>
    </location>
</feature>
<organism evidence="8 9">
    <name type="scientific">Folsomia candida</name>
    <name type="common">Springtail</name>
    <dbReference type="NCBI Taxonomy" id="158441"/>
    <lineage>
        <taxon>Eukaryota</taxon>
        <taxon>Metazoa</taxon>
        <taxon>Ecdysozoa</taxon>
        <taxon>Arthropoda</taxon>
        <taxon>Hexapoda</taxon>
        <taxon>Collembola</taxon>
        <taxon>Entomobryomorpha</taxon>
        <taxon>Isotomoidea</taxon>
        <taxon>Isotomidae</taxon>
        <taxon>Proisotominae</taxon>
        <taxon>Folsomia</taxon>
    </lineage>
</organism>
<feature type="compositionally biased region" description="Polar residues" evidence="5">
    <location>
        <begin position="627"/>
        <end position="644"/>
    </location>
</feature>
<protein>
    <submittedName>
        <fullName evidence="8">Organic cation transporter-like protein</fullName>
    </submittedName>
</protein>
<dbReference type="InterPro" id="IPR020846">
    <property type="entry name" value="MFS_dom"/>
</dbReference>
<gene>
    <name evidence="8" type="ORF">Fcan01_13954</name>
</gene>
<feature type="transmembrane region" description="Helical" evidence="6">
    <location>
        <begin position="415"/>
        <end position="439"/>
    </location>
</feature>
<dbReference type="InterPro" id="IPR036259">
    <property type="entry name" value="MFS_trans_sf"/>
</dbReference>
<dbReference type="GO" id="GO:0022857">
    <property type="term" value="F:transmembrane transporter activity"/>
    <property type="evidence" value="ECO:0007669"/>
    <property type="project" value="InterPro"/>
</dbReference>
<dbReference type="Gene3D" id="1.20.1250.20">
    <property type="entry name" value="MFS general substrate transporter like domains"/>
    <property type="match status" value="1"/>
</dbReference>
<evidence type="ECO:0000256" key="5">
    <source>
        <dbReference type="SAM" id="MobiDB-lite"/>
    </source>
</evidence>
<feature type="transmembrane region" description="Helical" evidence="6">
    <location>
        <begin position="189"/>
        <end position="208"/>
    </location>
</feature>
<dbReference type="OrthoDB" id="2261376at2759"/>
<evidence type="ECO:0000256" key="4">
    <source>
        <dbReference type="ARBA" id="ARBA00023136"/>
    </source>
</evidence>
<dbReference type="CDD" id="cd17317">
    <property type="entry name" value="MFS_SLC22"/>
    <property type="match status" value="1"/>
</dbReference>
<feature type="transmembrane region" description="Helical" evidence="6">
    <location>
        <begin position="275"/>
        <end position="293"/>
    </location>
</feature>
<keyword evidence="9" id="KW-1185">Reference proteome</keyword>
<comment type="subcellular location">
    <subcellularLocation>
        <location evidence="1">Membrane</location>
        <topology evidence="1">Multi-pass membrane protein</topology>
    </subcellularLocation>
</comment>
<feature type="region of interest" description="Disordered" evidence="5">
    <location>
        <begin position="621"/>
        <end position="644"/>
    </location>
</feature>
<feature type="transmembrane region" description="Helical" evidence="6">
    <location>
        <begin position="562"/>
        <end position="579"/>
    </location>
</feature>
<evidence type="ECO:0000256" key="3">
    <source>
        <dbReference type="ARBA" id="ARBA00022989"/>
    </source>
</evidence>
<comment type="caution">
    <text evidence="8">The sequence shown here is derived from an EMBL/GenBank/DDBJ whole genome shotgun (WGS) entry which is preliminary data.</text>
</comment>
<feature type="transmembrane region" description="Helical" evidence="6">
    <location>
        <begin position="156"/>
        <end position="177"/>
    </location>
</feature>
<sequence>MTQKMEGFDGVLNQVGTFGRFQGLVLFCMTIQAFLSWHHLSAVFLAAVPPHWCKVDDLDESGWTLEQIRNFSIPKSARAGSPYAWEPCSYYDFNYTQILTESGSSFETAFSSTFTSGDDDGTTLPVKECVTEWNWDRSVYNSTVVSQFNLVCHRRLLVGTIQGTYMGGVLIGSLFFGSLSDQILGRRRSALISLFVSLFGGFGSGLVTSYQLFLLFRFILAAGVAGSYQNCYVLMLEYANPAARASLGLLGQLSFALGYMMLAVLGYFFRSWEDFQLVSTGIGLALISYYWILPESARWLLHRGDYDAAYKTLSYVAKINRKLIPEKEKLIQIFHQHHNGENNPSVSTNNESKLNARHANKLCSILLVSVDNYWKLLKTREIRKRTLLIWSLFIIVDLVYYGVVFDSATLTNDPFLLVFLAGLMEVPAYTLVIPCLTILGRKPTVIGTFTLTAVCSFIVAYTPAGTEVVHFRLIYFPKFAKTGVKPERIIAEYELIRVAVSMSGKLFITTCFAVLYLLGAELFPTSTRTTGLASAVIFGRLGSILAPFIVDLVKTSYRDLPNIIFGLVSVAAGLLSLLLPETKDSEMFDEITELEKNGNNNPPVSVQIKLNSGLDIGSAVDEKSRTESNGGLSGTSNYVIHNSP</sequence>
<feature type="transmembrane region" description="Helical" evidence="6">
    <location>
        <begin position="214"/>
        <end position="235"/>
    </location>
</feature>
<feature type="transmembrane region" description="Helical" evidence="6">
    <location>
        <begin position="387"/>
        <end position="403"/>
    </location>
</feature>